<dbReference type="InterPro" id="IPR002401">
    <property type="entry name" value="Cyt_P450_E_grp-I"/>
</dbReference>
<dbReference type="AlphaFoldDB" id="A0A428UAC9"/>
<dbReference type="Pfam" id="PF00067">
    <property type="entry name" value="p450"/>
    <property type="match status" value="1"/>
</dbReference>
<evidence type="ECO:0000256" key="7">
    <source>
        <dbReference type="SAM" id="MobiDB-lite"/>
    </source>
</evidence>
<evidence type="ECO:0000313" key="8">
    <source>
        <dbReference type="EMBL" id="RSM11271.1"/>
    </source>
</evidence>
<dbReference type="CDD" id="cd11065">
    <property type="entry name" value="CYP64-like"/>
    <property type="match status" value="1"/>
</dbReference>
<dbReference type="PANTHER" id="PTHR46300:SF2">
    <property type="entry name" value="CYTOCHROME P450 MONOOXYGENASE ALNH-RELATED"/>
    <property type="match status" value="1"/>
</dbReference>
<dbReference type="GO" id="GO:0005506">
    <property type="term" value="F:iron ion binding"/>
    <property type="evidence" value="ECO:0007669"/>
    <property type="project" value="InterPro"/>
</dbReference>
<dbReference type="InterPro" id="IPR001128">
    <property type="entry name" value="Cyt_P450"/>
</dbReference>
<keyword evidence="2 6" id="KW-0479">Metal-binding</keyword>
<evidence type="ECO:0000256" key="1">
    <source>
        <dbReference type="ARBA" id="ARBA00010617"/>
    </source>
</evidence>
<dbReference type="GO" id="GO:0016705">
    <property type="term" value="F:oxidoreductase activity, acting on paired donors, with incorporation or reduction of molecular oxygen"/>
    <property type="evidence" value="ECO:0007669"/>
    <property type="project" value="InterPro"/>
</dbReference>
<evidence type="ECO:0000256" key="4">
    <source>
        <dbReference type="ARBA" id="ARBA00023004"/>
    </source>
</evidence>
<proteinExistence type="inferred from homology"/>
<comment type="caution">
    <text evidence="8">The sequence shown here is derived from an EMBL/GenBank/DDBJ whole genome shotgun (WGS) entry which is preliminary data.</text>
</comment>
<dbReference type="InterPro" id="IPR050364">
    <property type="entry name" value="Cytochrome_P450_fung"/>
</dbReference>
<dbReference type="Proteomes" id="UP000288429">
    <property type="component" value="Unassembled WGS sequence"/>
</dbReference>
<protein>
    <recommendedName>
        <fullName evidence="10">Cytochrome P450</fullName>
    </recommendedName>
</protein>
<gene>
    <name evidence="8" type="ORF">CDV31_006823</name>
</gene>
<feature type="binding site" description="axial binding residue" evidence="6">
    <location>
        <position position="766"/>
    </location>
    <ligand>
        <name>heme</name>
        <dbReference type="ChEBI" id="CHEBI:30413"/>
    </ligand>
    <ligandPart>
        <name>Fe</name>
        <dbReference type="ChEBI" id="CHEBI:18248"/>
    </ligandPart>
</feature>
<sequence>MSHRSSSPEPQSGETGSHLLLAPAEIRYMIYEHLLPHGIHVFRQGAGLCLSACVGASSDDEDGSERQDTGDPSSDTVWARRLGSDWGPHWLCEERVLNIDRAQRSVSRGNFAIAFTCKQLYLEILQLNIHNRVLHVTELDVLMQVLQKRSGFFNVISQSPDPSTSSILRFRELHLTLNLPSELLAKLEDIIETNAASATSPGVDESIDAWGTQAAAWLHLASLLPPYIQLRRLHIWMDHQRDIFWSIVDERTIMSVLEPLTTRADMDITISLPKIQHGLESHRHLLEQEEIANYGINRREMQRYYVDQDLNRPDKPITNMSISYEQLLLASLVGAISIYVVGVASTKRRTKGAKAPPGPKGWPVFGNAPELASSDGNLIPIFNRWAKIYGDIVQFSILGEKQVVLSSDKIAHELFVKRGTKYSDRGTPHAMAYITRDLNPALMPKNEAWRRERKLLHSAISITSNDKYLALMEEEAKFTMRDLISYPSDFDNHMKRYAFGVLTRSMLGFRVSSADDPFITETDSFIDEAMKCFRPDEYPGNVFPFLRYLPTWLVPSLGNMERIKNKAYDEIVKLQKKVELSVKNGTASSSTYQHFFENRDEYVISNEEAGYAFDSMIGGGTRSPYNALLTFLYLMMEFPDWQDKLQRHVDKVVGPDRMPSFADIPNLPMVRAVVKEGIRYRSIMAELGIPHRLEEDDIYDGYFFPKDTVFHANYAAILMDKDTYPDQQPFNPARWLEPSYPTYKEPLTVHPNCQNFTPFGYGRRACPGYDFAERTLVILVAQIAWACEVKKPIDPETNKPVVIDMKYEPTPNPRPLPFPCEIRPRSVDRSRLVKLEAARCEVA</sequence>
<evidence type="ECO:0008006" key="10">
    <source>
        <dbReference type="Google" id="ProtNLM"/>
    </source>
</evidence>
<keyword evidence="6" id="KW-0349">Heme</keyword>
<reference evidence="8 9" key="1">
    <citation type="submission" date="2017-06" db="EMBL/GenBank/DDBJ databases">
        <title>Cmopartive genomic analysis of Ambrosia Fusariam Clade fungi.</title>
        <authorList>
            <person name="Stajich J.E."/>
            <person name="Carrillo J."/>
            <person name="Kijimoto T."/>
            <person name="Eskalen A."/>
            <person name="O'Donnell K."/>
            <person name="Kasson M."/>
        </authorList>
    </citation>
    <scope>NUCLEOTIDE SEQUENCE [LARGE SCALE GENOMIC DNA]</scope>
    <source>
        <strain evidence="8 9">NRRL 20438</strain>
    </source>
</reference>
<evidence type="ECO:0000256" key="5">
    <source>
        <dbReference type="ARBA" id="ARBA00023033"/>
    </source>
</evidence>
<dbReference type="PROSITE" id="PS00086">
    <property type="entry name" value="CYTOCHROME_P450"/>
    <property type="match status" value="1"/>
</dbReference>
<dbReference type="EMBL" id="NIZV01000080">
    <property type="protein sequence ID" value="RSM11271.1"/>
    <property type="molecule type" value="Genomic_DNA"/>
</dbReference>
<keyword evidence="9" id="KW-1185">Reference proteome</keyword>
<organism evidence="8 9">
    <name type="scientific">Fusarium ambrosium</name>
    <dbReference type="NCBI Taxonomy" id="131363"/>
    <lineage>
        <taxon>Eukaryota</taxon>
        <taxon>Fungi</taxon>
        <taxon>Dikarya</taxon>
        <taxon>Ascomycota</taxon>
        <taxon>Pezizomycotina</taxon>
        <taxon>Sordariomycetes</taxon>
        <taxon>Hypocreomycetidae</taxon>
        <taxon>Hypocreales</taxon>
        <taxon>Nectriaceae</taxon>
        <taxon>Fusarium</taxon>
        <taxon>Fusarium solani species complex</taxon>
    </lineage>
</organism>
<evidence type="ECO:0000256" key="6">
    <source>
        <dbReference type="PIRSR" id="PIRSR602401-1"/>
    </source>
</evidence>
<dbReference type="GO" id="GO:0020037">
    <property type="term" value="F:heme binding"/>
    <property type="evidence" value="ECO:0007669"/>
    <property type="project" value="InterPro"/>
</dbReference>
<keyword evidence="5" id="KW-0503">Monooxygenase</keyword>
<dbReference type="Gene3D" id="1.10.630.10">
    <property type="entry name" value="Cytochrome P450"/>
    <property type="match status" value="1"/>
</dbReference>
<comment type="similarity">
    <text evidence="1">Belongs to the cytochrome P450 family.</text>
</comment>
<comment type="cofactor">
    <cofactor evidence="6">
        <name>heme</name>
        <dbReference type="ChEBI" id="CHEBI:30413"/>
    </cofactor>
</comment>
<dbReference type="InterPro" id="IPR036396">
    <property type="entry name" value="Cyt_P450_sf"/>
</dbReference>
<name>A0A428UAC9_9HYPO</name>
<dbReference type="PRINTS" id="PR00463">
    <property type="entry name" value="EP450I"/>
</dbReference>
<evidence type="ECO:0000256" key="3">
    <source>
        <dbReference type="ARBA" id="ARBA00023002"/>
    </source>
</evidence>
<dbReference type="GO" id="GO:0004497">
    <property type="term" value="F:monooxygenase activity"/>
    <property type="evidence" value="ECO:0007669"/>
    <property type="project" value="UniProtKB-KW"/>
</dbReference>
<dbReference type="PANTHER" id="PTHR46300">
    <property type="entry name" value="P450, PUTATIVE (EUROFUNG)-RELATED-RELATED"/>
    <property type="match status" value="1"/>
</dbReference>
<keyword evidence="4 6" id="KW-0408">Iron</keyword>
<dbReference type="SUPFAM" id="SSF48264">
    <property type="entry name" value="Cytochrome P450"/>
    <property type="match status" value="1"/>
</dbReference>
<accession>A0A428UAC9</accession>
<feature type="region of interest" description="Disordered" evidence="7">
    <location>
        <begin position="58"/>
        <end position="77"/>
    </location>
</feature>
<keyword evidence="3" id="KW-0560">Oxidoreductase</keyword>
<evidence type="ECO:0000256" key="2">
    <source>
        <dbReference type="ARBA" id="ARBA00022723"/>
    </source>
</evidence>
<dbReference type="InterPro" id="IPR017972">
    <property type="entry name" value="Cyt_P450_CS"/>
</dbReference>
<evidence type="ECO:0000313" key="9">
    <source>
        <dbReference type="Proteomes" id="UP000288429"/>
    </source>
</evidence>